<proteinExistence type="inferred from homology"/>
<comment type="caution">
    <text evidence="4">The sequence shown here is derived from an EMBL/GenBank/DDBJ whole genome shotgun (WGS) entry which is preliminary data.</text>
</comment>
<dbReference type="PROSITE" id="PS00284">
    <property type="entry name" value="SERPIN"/>
    <property type="match status" value="1"/>
</dbReference>
<dbReference type="Gene3D" id="2.30.39.10">
    <property type="entry name" value="Alpha-1-antitrypsin, domain 1"/>
    <property type="match status" value="1"/>
</dbReference>
<reference evidence="4 5" key="1">
    <citation type="journal article" date="2018" name="Nat. Genet.">
        <title>The Rosa genome provides new insights in the design of modern roses.</title>
        <authorList>
            <person name="Bendahmane M."/>
        </authorList>
    </citation>
    <scope>NUCLEOTIDE SEQUENCE [LARGE SCALE GENOMIC DNA]</scope>
    <source>
        <strain evidence="5">cv. Old Blush</strain>
    </source>
</reference>
<dbReference type="Proteomes" id="UP000238479">
    <property type="component" value="Chromosome 5"/>
</dbReference>
<dbReference type="InterPro" id="IPR042178">
    <property type="entry name" value="Serpin_sf_1"/>
</dbReference>
<dbReference type="PANTHER" id="PTHR11461">
    <property type="entry name" value="SERINE PROTEASE INHIBITOR, SERPIN"/>
    <property type="match status" value="1"/>
</dbReference>
<sequence>MIYSPISIHIVLSLIAAGKNCPQFLSFLKSKSINDLNSLACDLVTSVLVDSPTRGGPRLNFTNGVWVDKSVPLQECYKQVVLDSYKAALNQVDFKTNIEQVRIQVNSWVEKETKGLIPQILPPGSVNSGTSLIFANALYFKATWGDTYFNASKTKEHEFHLLNGDLVKGVPFMTSKYCHSIGTFDGFKVLRLPFRTYDHDDLLRDCPRNRKYDPRQFSMFWLLPDARDGLPALAERVCSEAGFLDRHRSCGSVRVGDFLIPKFKISSRFGASAVLKKMGLGDVCNSMEIVHESVIEVDENGTTAAAATCGQLCFSSGKHYEPKEKVDFVADHPFMFLIRENMTGTVLFMGQVLNPLAG</sequence>
<dbReference type="InterPro" id="IPR023796">
    <property type="entry name" value="Serpin_dom"/>
</dbReference>
<dbReference type="GO" id="GO:0004867">
    <property type="term" value="F:serine-type endopeptidase inhibitor activity"/>
    <property type="evidence" value="ECO:0007669"/>
    <property type="project" value="InterPro"/>
</dbReference>
<dbReference type="STRING" id="74649.A0A2P6QHL7"/>
<dbReference type="OrthoDB" id="1092768at2759"/>
<dbReference type="CDD" id="cd02043">
    <property type="entry name" value="serpinP_plants"/>
    <property type="match status" value="1"/>
</dbReference>
<evidence type="ECO:0000313" key="5">
    <source>
        <dbReference type="Proteomes" id="UP000238479"/>
    </source>
</evidence>
<dbReference type="SUPFAM" id="SSF56574">
    <property type="entry name" value="Serpins"/>
    <property type="match status" value="1"/>
</dbReference>
<evidence type="ECO:0000313" key="4">
    <source>
        <dbReference type="EMBL" id="PRQ33657.1"/>
    </source>
</evidence>
<protein>
    <submittedName>
        <fullName evidence="4">Putative Serpin family protein</fullName>
    </submittedName>
</protein>
<dbReference type="InterPro" id="IPR000215">
    <property type="entry name" value="Serpin_fam"/>
</dbReference>
<keyword evidence="5" id="KW-1185">Reference proteome</keyword>
<dbReference type="Gramene" id="PRQ33657">
    <property type="protein sequence ID" value="PRQ33657"/>
    <property type="gene ID" value="RchiOBHm_Chr5g0060021"/>
</dbReference>
<dbReference type="Gene3D" id="3.30.497.10">
    <property type="entry name" value="Antithrombin, subunit I, domain 2"/>
    <property type="match status" value="1"/>
</dbReference>
<gene>
    <name evidence="4" type="ORF">RchiOBHm_Chr5g0060021</name>
</gene>
<name>A0A2P6QHL7_ROSCH</name>
<dbReference type="PANTHER" id="PTHR11461:SF211">
    <property type="entry name" value="GH10112P-RELATED"/>
    <property type="match status" value="1"/>
</dbReference>
<dbReference type="EMBL" id="PDCK01000043">
    <property type="protein sequence ID" value="PRQ33657.1"/>
    <property type="molecule type" value="Genomic_DNA"/>
</dbReference>
<dbReference type="SMART" id="SM00093">
    <property type="entry name" value="SERPIN"/>
    <property type="match status" value="1"/>
</dbReference>
<dbReference type="GO" id="GO:0005615">
    <property type="term" value="C:extracellular space"/>
    <property type="evidence" value="ECO:0007669"/>
    <property type="project" value="InterPro"/>
</dbReference>
<dbReference type="AlphaFoldDB" id="A0A2P6QHL7"/>
<dbReference type="InterPro" id="IPR042185">
    <property type="entry name" value="Serpin_sf_2"/>
</dbReference>
<dbReference type="InterPro" id="IPR023795">
    <property type="entry name" value="Serpin_CS"/>
</dbReference>
<comment type="similarity">
    <text evidence="1 2">Belongs to the serpin family.</text>
</comment>
<accession>A0A2P6QHL7</accession>
<dbReference type="Pfam" id="PF00079">
    <property type="entry name" value="Serpin"/>
    <property type="match status" value="1"/>
</dbReference>
<evidence type="ECO:0000256" key="1">
    <source>
        <dbReference type="ARBA" id="ARBA00009500"/>
    </source>
</evidence>
<organism evidence="4 5">
    <name type="scientific">Rosa chinensis</name>
    <name type="common">China rose</name>
    <dbReference type="NCBI Taxonomy" id="74649"/>
    <lineage>
        <taxon>Eukaryota</taxon>
        <taxon>Viridiplantae</taxon>
        <taxon>Streptophyta</taxon>
        <taxon>Embryophyta</taxon>
        <taxon>Tracheophyta</taxon>
        <taxon>Spermatophyta</taxon>
        <taxon>Magnoliopsida</taxon>
        <taxon>eudicotyledons</taxon>
        <taxon>Gunneridae</taxon>
        <taxon>Pentapetalae</taxon>
        <taxon>rosids</taxon>
        <taxon>fabids</taxon>
        <taxon>Rosales</taxon>
        <taxon>Rosaceae</taxon>
        <taxon>Rosoideae</taxon>
        <taxon>Rosoideae incertae sedis</taxon>
        <taxon>Rosa</taxon>
    </lineage>
</organism>
<evidence type="ECO:0000256" key="2">
    <source>
        <dbReference type="RuleBase" id="RU000411"/>
    </source>
</evidence>
<dbReference type="InterPro" id="IPR036186">
    <property type="entry name" value="Serpin_sf"/>
</dbReference>
<feature type="domain" description="Serpin" evidence="3">
    <location>
        <begin position="1"/>
        <end position="355"/>
    </location>
</feature>
<evidence type="ECO:0000259" key="3">
    <source>
        <dbReference type="SMART" id="SM00093"/>
    </source>
</evidence>
<dbReference type="OMA" id="DLKKMFM"/>